<gene>
    <name evidence="17" type="ORF">AVDCRST_MAG65-990</name>
</gene>
<keyword evidence="7" id="KW-0662">Pyridine nucleotide biosynthesis</keyword>
<dbReference type="GO" id="GO:0009435">
    <property type="term" value="P:NAD+ biosynthetic process"/>
    <property type="evidence" value="ECO:0007669"/>
    <property type="project" value="UniProtKB-UniPathway"/>
</dbReference>
<dbReference type="InterPro" id="IPR013785">
    <property type="entry name" value="Aldolase_TIM"/>
</dbReference>
<organism evidence="17">
    <name type="scientific">uncultured Solirubrobacteraceae bacterium</name>
    <dbReference type="NCBI Taxonomy" id="1162706"/>
    <lineage>
        <taxon>Bacteria</taxon>
        <taxon>Bacillati</taxon>
        <taxon>Actinomycetota</taxon>
        <taxon>Thermoleophilia</taxon>
        <taxon>Solirubrobacterales</taxon>
        <taxon>Solirubrobacteraceae</taxon>
        <taxon>environmental samples</taxon>
    </lineage>
</organism>
<dbReference type="InterPro" id="IPR004393">
    <property type="entry name" value="NadC"/>
</dbReference>
<feature type="binding site" evidence="14">
    <location>
        <begin position="259"/>
        <end position="261"/>
    </location>
    <ligand>
        <name>substrate</name>
    </ligand>
</feature>
<evidence type="ECO:0000256" key="9">
    <source>
        <dbReference type="ARBA" id="ARBA00022679"/>
    </source>
</evidence>
<evidence type="ECO:0000256" key="7">
    <source>
        <dbReference type="ARBA" id="ARBA00022642"/>
    </source>
</evidence>
<evidence type="ECO:0000256" key="4">
    <source>
        <dbReference type="ARBA" id="ARBA00011218"/>
    </source>
</evidence>
<feature type="binding site" evidence="14">
    <location>
        <position position="194"/>
    </location>
    <ligand>
        <name>substrate</name>
    </ligand>
</feature>
<dbReference type="Pfam" id="PF01729">
    <property type="entry name" value="QRPTase_C"/>
    <property type="match status" value="1"/>
</dbReference>
<feature type="binding site" evidence="14">
    <location>
        <position position="165"/>
    </location>
    <ligand>
        <name>substrate</name>
    </ligand>
</feature>
<feature type="binding site" evidence="14">
    <location>
        <position position="215"/>
    </location>
    <ligand>
        <name>substrate</name>
    </ligand>
</feature>
<evidence type="ECO:0000256" key="2">
    <source>
        <dbReference type="ARBA" id="ARBA00004893"/>
    </source>
</evidence>
<dbReference type="AlphaFoldDB" id="A0A6J4RR92"/>
<dbReference type="InterPro" id="IPR037128">
    <property type="entry name" value="Quinolinate_PRibosylTase_N_sf"/>
</dbReference>
<dbReference type="EC" id="2.4.2.19" evidence="5"/>
<dbReference type="InterPro" id="IPR002638">
    <property type="entry name" value="Quinolinate_PRibosylTrfase_C"/>
</dbReference>
<protein>
    <recommendedName>
        <fullName evidence="6">Nicotinate-nucleotide pyrophosphorylase [carboxylating]</fullName>
        <ecNumber evidence="5">2.4.2.19</ecNumber>
    </recommendedName>
    <alternativeName>
        <fullName evidence="12">Probable nicotinate-nucleotide pyrophosphorylase [carboxylating]</fullName>
    </alternativeName>
    <alternativeName>
        <fullName evidence="10">Quinolinate phosphoribosyltransferase [decarboxylating]</fullName>
    </alternativeName>
</protein>
<keyword evidence="9 13" id="KW-0808">Transferase</keyword>
<comment type="similarity">
    <text evidence="3 13">Belongs to the NadC/ModD family.</text>
</comment>
<dbReference type="PIRSF" id="PIRSF006250">
    <property type="entry name" value="NadC_ModD"/>
    <property type="match status" value="1"/>
</dbReference>
<reference evidence="17" key="1">
    <citation type="submission" date="2020-02" db="EMBL/GenBank/DDBJ databases">
        <authorList>
            <person name="Meier V. D."/>
        </authorList>
    </citation>
    <scope>NUCLEOTIDE SEQUENCE</scope>
    <source>
        <strain evidence="17">AVDCRST_MAG65</strain>
    </source>
</reference>
<comment type="catalytic activity">
    <reaction evidence="11">
        <text>nicotinate beta-D-ribonucleotide + CO2 + diphosphate = quinolinate + 5-phospho-alpha-D-ribose 1-diphosphate + 2 H(+)</text>
        <dbReference type="Rhea" id="RHEA:12733"/>
        <dbReference type="ChEBI" id="CHEBI:15378"/>
        <dbReference type="ChEBI" id="CHEBI:16526"/>
        <dbReference type="ChEBI" id="CHEBI:29959"/>
        <dbReference type="ChEBI" id="CHEBI:33019"/>
        <dbReference type="ChEBI" id="CHEBI:57502"/>
        <dbReference type="ChEBI" id="CHEBI:58017"/>
        <dbReference type="EC" id="2.4.2.19"/>
    </reaction>
</comment>
<feature type="domain" description="Quinolinate phosphoribosyl transferase C-terminal" evidence="15">
    <location>
        <begin position="110"/>
        <end position="273"/>
    </location>
</feature>
<dbReference type="CDD" id="cd01572">
    <property type="entry name" value="QPRTase"/>
    <property type="match status" value="1"/>
</dbReference>
<feature type="binding site" evidence="14">
    <location>
        <position position="98"/>
    </location>
    <ligand>
        <name>substrate</name>
    </ligand>
</feature>
<dbReference type="SUPFAM" id="SSF51690">
    <property type="entry name" value="Nicotinate/Quinolinate PRTase C-terminal domain-like"/>
    <property type="match status" value="1"/>
</dbReference>
<dbReference type="Gene3D" id="3.20.20.70">
    <property type="entry name" value="Aldolase class I"/>
    <property type="match status" value="1"/>
</dbReference>
<feature type="domain" description="Quinolinate phosphoribosyl transferase N-terminal" evidence="16">
    <location>
        <begin position="24"/>
        <end position="108"/>
    </location>
</feature>
<evidence type="ECO:0000256" key="14">
    <source>
        <dbReference type="PIRSR" id="PIRSR006250-1"/>
    </source>
</evidence>
<evidence type="ECO:0000256" key="1">
    <source>
        <dbReference type="ARBA" id="ARBA00003237"/>
    </source>
</evidence>
<dbReference type="GO" id="GO:0004514">
    <property type="term" value="F:nicotinate-nucleotide diphosphorylase (carboxylating) activity"/>
    <property type="evidence" value="ECO:0007669"/>
    <property type="project" value="UniProtKB-EC"/>
</dbReference>
<dbReference type="FunFam" id="3.90.1170.20:FF:000001">
    <property type="entry name" value="Nicotinate-nucleotide diphosphorylase (Carboxylating)"/>
    <property type="match status" value="1"/>
</dbReference>
<evidence type="ECO:0000256" key="10">
    <source>
        <dbReference type="ARBA" id="ARBA00033102"/>
    </source>
</evidence>
<dbReference type="Gene3D" id="3.90.1170.20">
    <property type="entry name" value="Quinolinate phosphoribosyl transferase, N-terminal domain"/>
    <property type="match status" value="1"/>
</dbReference>
<comment type="function">
    <text evidence="1">Involved in the catabolism of quinolinic acid (QA).</text>
</comment>
<dbReference type="EMBL" id="CADCVL010000163">
    <property type="protein sequence ID" value="CAA9474158.1"/>
    <property type="molecule type" value="Genomic_DNA"/>
</dbReference>
<evidence type="ECO:0000256" key="8">
    <source>
        <dbReference type="ARBA" id="ARBA00022676"/>
    </source>
</evidence>
<evidence type="ECO:0000256" key="13">
    <source>
        <dbReference type="PIRNR" id="PIRNR006250"/>
    </source>
</evidence>
<dbReference type="GO" id="GO:0005737">
    <property type="term" value="C:cytoplasm"/>
    <property type="evidence" value="ECO:0007669"/>
    <property type="project" value="TreeGrafter"/>
</dbReference>
<accession>A0A6J4RR92</accession>
<feature type="binding site" evidence="14">
    <location>
        <position position="155"/>
    </location>
    <ligand>
        <name>substrate</name>
    </ligand>
</feature>
<comment type="subunit">
    <text evidence="4">Hexamer formed by 3 homodimers.</text>
</comment>
<evidence type="ECO:0000256" key="5">
    <source>
        <dbReference type="ARBA" id="ARBA00011944"/>
    </source>
</evidence>
<name>A0A6J4RR92_9ACTN</name>
<dbReference type="GO" id="GO:0034213">
    <property type="term" value="P:quinolinate catabolic process"/>
    <property type="evidence" value="ECO:0007669"/>
    <property type="project" value="TreeGrafter"/>
</dbReference>
<evidence type="ECO:0000259" key="16">
    <source>
        <dbReference type="Pfam" id="PF02749"/>
    </source>
</evidence>
<evidence type="ECO:0000256" key="12">
    <source>
        <dbReference type="ARBA" id="ARBA00069173"/>
    </source>
</evidence>
<feature type="binding site" evidence="14">
    <location>
        <begin position="238"/>
        <end position="240"/>
    </location>
    <ligand>
        <name>substrate</name>
    </ligand>
</feature>
<feature type="binding site" evidence="14">
    <location>
        <begin position="131"/>
        <end position="133"/>
    </location>
    <ligand>
        <name>substrate</name>
    </ligand>
</feature>
<dbReference type="UniPathway" id="UPA00253">
    <property type="reaction ID" value="UER00331"/>
</dbReference>
<dbReference type="Pfam" id="PF02749">
    <property type="entry name" value="QRPTase_N"/>
    <property type="match status" value="1"/>
</dbReference>
<comment type="pathway">
    <text evidence="2">Cofactor biosynthesis; NAD(+) biosynthesis; nicotinate D-ribonucleotide from quinolinate: step 1/1.</text>
</comment>
<dbReference type="InterPro" id="IPR022412">
    <property type="entry name" value="Quinolinate_PRibosylTrfase_N"/>
</dbReference>
<proteinExistence type="inferred from homology"/>
<evidence type="ECO:0000259" key="15">
    <source>
        <dbReference type="Pfam" id="PF01729"/>
    </source>
</evidence>
<dbReference type="NCBIfam" id="TIGR00078">
    <property type="entry name" value="nadC"/>
    <property type="match status" value="1"/>
</dbReference>
<evidence type="ECO:0000256" key="11">
    <source>
        <dbReference type="ARBA" id="ARBA00047445"/>
    </source>
</evidence>
<dbReference type="PANTHER" id="PTHR32179">
    <property type="entry name" value="NICOTINATE-NUCLEOTIDE PYROPHOSPHORYLASE [CARBOXYLATING]"/>
    <property type="match status" value="1"/>
</dbReference>
<dbReference type="PANTHER" id="PTHR32179:SF3">
    <property type="entry name" value="NICOTINATE-NUCLEOTIDE PYROPHOSPHORYLASE [CARBOXYLATING]"/>
    <property type="match status" value="1"/>
</dbReference>
<evidence type="ECO:0000313" key="17">
    <source>
        <dbReference type="EMBL" id="CAA9474158.1"/>
    </source>
</evidence>
<dbReference type="SUPFAM" id="SSF54675">
    <property type="entry name" value="Nicotinate/Quinolinate PRTase N-terminal domain-like"/>
    <property type="match status" value="1"/>
</dbReference>
<dbReference type="FunFam" id="3.20.20.70:FF:000030">
    <property type="entry name" value="Nicotinate-nucleotide pyrophosphorylase, carboxylating"/>
    <property type="match status" value="1"/>
</dbReference>
<keyword evidence="8 13" id="KW-0328">Glycosyltransferase</keyword>
<evidence type="ECO:0000256" key="3">
    <source>
        <dbReference type="ARBA" id="ARBA00009400"/>
    </source>
</evidence>
<sequence>MAVTGGGVAELVARALAEDVGTGDATSLATVPEGLRALATVTQKEPGVIYGLDVAREVFRQCDASVEFEPLAAEGEWRDGGLVLRARGDARALLAAERTALNLLGRLSGVATQTALHVREVSGTGVRILDTRKTTPGLRALEKAAVRAGGGHNHRTGLYDEILIKENHAAMAGGVGPAVRRAREAFPDLPLEVECRDADEVGEALAAGAQRLLLDNMTPAQLAAIAQEVGDAAELEASGGVSLATLRAIAATGVHAISIGALTHSARTLDLSLLVDPAG</sequence>
<evidence type="ECO:0000256" key="6">
    <source>
        <dbReference type="ARBA" id="ARBA00020990"/>
    </source>
</evidence>
<dbReference type="InterPro" id="IPR027277">
    <property type="entry name" value="NadC/ModD"/>
</dbReference>
<dbReference type="InterPro" id="IPR036068">
    <property type="entry name" value="Nicotinate_pribotase-like_C"/>
</dbReference>